<evidence type="ECO:0000313" key="13">
    <source>
        <dbReference type="EMBL" id="JAP78578.1"/>
    </source>
</evidence>
<evidence type="ECO:0000256" key="3">
    <source>
        <dbReference type="ARBA" id="ARBA00022692"/>
    </source>
</evidence>
<dbReference type="EMBL" id="GEDV01009979">
    <property type="protein sequence ID" value="JAP78578.1"/>
    <property type="molecule type" value="Transcribed_RNA"/>
</dbReference>
<dbReference type="SMART" id="SM00409">
    <property type="entry name" value="IG"/>
    <property type="match status" value="1"/>
</dbReference>
<feature type="transmembrane region" description="Helical" evidence="10">
    <location>
        <begin position="249"/>
        <end position="271"/>
    </location>
</feature>
<dbReference type="CDD" id="cd00112">
    <property type="entry name" value="LDLa"/>
    <property type="match status" value="1"/>
</dbReference>
<dbReference type="SUPFAM" id="SSF48726">
    <property type="entry name" value="Immunoglobulin"/>
    <property type="match status" value="1"/>
</dbReference>
<dbReference type="Pfam" id="PF00057">
    <property type="entry name" value="Ldl_recept_a"/>
    <property type="match status" value="1"/>
</dbReference>
<feature type="domain" description="Ig-like" evidence="12">
    <location>
        <begin position="5"/>
        <end position="122"/>
    </location>
</feature>
<dbReference type="PROSITE" id="PS01209">
    <property type="entry name" value="LDLRA_1"/>
    <property type="match status" value="1"/>
</dbReference>
<dbReference type="SMART" id="SM00192">
    <property type="entry name" value="LDLa"/>
    <property type="match status" value="1"/>
</dbReference>
<sequence>MDILPSFRHLFAVVVLFGAIHRSSESEGKELVITVPSGKVARRVDDDLNLTCKVASDERFHITWVIPQDKVRQAHRVKIESEHFNEKTVTIYHLEEPDTGWYTCVARHHDSNVNRVFNRTVYVSVSTYALSGRRPCYNQSFVCGNGYCIPKRYACDGHVDCHDSSDEAPKHCGPDPCEDKVLCEDGRCLPRSLCCDPATQPDCRVTYVLPCCKKYLASIANTTATLVGVLARPPHQRLGASVEYLQSSVYTVVSCAVVFILVATVMVAAICRIHMRRAVMASPFPFVSGHADHRCLPWCRPLHHPVTSTGMSFGEGGPASCSHLAGADLRTVTCAHGSYVVATYSSSGTPGGRPKLHFLQQLPKPPEYSPLAQGPPPPYQSTEQLATAGNKEPCSGTPETTAANSCGVVAPGSSTSQPWPCHLWPRDESPPPRFSSLQDLSECEAQCLLPAFEEAVASDNRYDADTAGFHRAPFRDDPAFAGEREEPFSGSSPDCTLAAGGGSSSGFPEGSDSLVVGTPFRNVSFSRVPAFPTRAEDSAVSASQGSASGSASGRSACQEFVNAEQRAST</sequence>
<keyword evidence="5 10" id="KW-1133">Transmembrane helix</keyword>
<dbReference type="Pfam" id="PF07679">
    <property type="entry name" value="I-set"/>
    <property type="match status" value="1"/>
</dbReference>
<dbReference type="GO" id="GO:0005886">
    <property type="term" value="C:plasma membrane"/>
    <property type="evidence" value="ECO:0007669"/>
    <property type="project" value="TreeGrafter"/>
</dbReference>
<proteinExistence type="predicted"/>
<dbReference type="InterPro" id="IPR023415">
    <property type="entry name" value="LDLR_class-A_CS"/>
</dbReference>
<dbReference type="InterPro" id="IPR036179">
    <property type="entry name" value="Ig-like_dom_sf"/>
</dbReference>
<evidence type="ECO:0000256" key="9">
    <source>
        <dbReference type="SAM" id="MobiDB-lite"/>
    </source>
</evidence>
<feature type="disulfide bond" evidence="8">
    <location>
        <begin position="143"/>
        <end position="161"/>
    </location>
</feature>
<evidence type="ECO:0000256" key="8">
    <source>
        <dbReference type="PROSITE-ProRule" id="PRU00124"/>
    </source>
</evidence>
<feature type="region of interest" description="Disordered" evidence="9">
    <location>
        <begin position="473"/>
        <end position="512"/>
    </location>
</feature>
<dbReference type="InterPro" id="IPR050685">
    <property type="entry name" value="LDLR"/>
</dbReference>
<dbReference type="Gene3D" id="2.60.40.10">
    <property type="entry name" value="Immunoglobulins"/>
    <property type="match status" value="1"/>
</dbReference>
<keyword evidence="6 10" id="KW-0472">Membrane</keyword>
<dbReference type="SMART" id="SM00408">
    <property type="entry name" value="IGc2"/>
    <property type="match status" value="1"/>
</dbReference>
<dbReference type="GO" id="GO:0012505">
    <property type="term" value="C:endomembrane system"/>
    <property type="evidence" value="ECO:0007669"/>
    <property type="project" value="UniProtKB-SubCell"/>
</dbReference>
<name>A0A131YJ36_RHIAP</name>
<evidence type="ECO:0000256" key="7">
    <source>
        <dbReference type="ARBA" id="ARBA00023157"/>
    </source>
</evidence>
<dbReference type="InterPro" id="IPR003599">
    <property type="entry name" value="Ig_sub"/>
</dbReference>
<evidence type="ECO:0000256" key="4">
    <source>
        <dbReference type="ARBA" id="ARBA00022737"/>
    </source>
</evidence>
<keyword evidence="3 10" id="KW-0812">Transmembrane</keyword>
<feature type="region of interest" description="Disordered" evidence="9">
    <location>
        <begin position="533"/>
        <end position="569"/>
    </location>
</feature>
<dbReference type="InterPro" id="IPR036055">
    <property type="entry name" value="LDL_receptor-like_sf"/>
</dbReference>
<feature type="region of interest" description="Disordered" evidence="9">
    <location>
        <begin position="417"/>
        <end position="436"/>
    </location>
</feature>
<evidence type="ECO:0000256" key="5">
    <source>
        <dbReference type="ARBA" id="ARBA00022989"/>
    </source>
</evidence>
<dbReference type="PANTHER" id="PTHR24270">
    <property type="entry name" value="LOW-DENSITY LIPOPROTEIN RECEPTOR-RELATED"/>
    <property type="match status" value="1"/>
</dbReference>
<dbReference type="InterPro" id="IPR013783">
    <property type="entry name" value="Ig-like_fold"/>
</dbReference>
<comment type="caution">
    <text evidence="8">Lacks conserved residue(s) required for the propagation of feature annotation.</text>
</comment>
<dbReference type="CDD" id="cd00096">
    <property type="entry name" value="Ig"/>
    <property type="match status" value="1"/>
</dbReference>
<evidence type="ECO:0000256" key="6">
    <source>
        <dbReference type="ARBA" id="ARBA00023136"/>
    </source>
</evidence>
<dbReference type="InterPro" id="IPR013098">
    <property type="entry name" value="Ig_I-set"/>
</dbReference>
<feature type="compositionally biased region" description="Pro residues" evidence="9">
    <location>
        <begin position="363"/>
        <end position="379"/>
    </location>
</feature>
<dbReference type="InterPro" id="IPR003598">
    <property type="entry name" value="Ig_sub2"/>
</dbReference>
<dbReference type="PANTHER" id="PTHR24270:SF61">
    <property type="entry name" value="EGF-LIKE DOMAIN-CONTAINING PROTEIN"/>
    <property type="match status" value="1"/>
</dbReference>
<keyword evidence="7 8" id="KW-1015">Disulfide bond</keyword>
<feature type="compositionally biased region" description="Low complexity" evidence="9">
    <location>
        <begin position="538"/>
        <end position="556"/>
    </location>
</feature>
<evidence type="ECO:0000256" key="10">
    <source>
        <dbReference type="SAM" id="Phobius"/>
    </source>
</evidence>
<dbReference type="PROSITE" id="PS50835">
    <property type="entry name" value="IG_LIKE"/>
    <property type="match status" value="1"/>
</dbReference>
<feature type="disulfide bond" evidence="8">
    <location>
        <begin position="136"/>
        <end position="148"/>
    </location>
</feature>
<keyword evidence="13" id="KW-0449">Lipoprotein</keyword>
<reference evidence="13" key="1">
    <citation type="journal article" date="2016" name="Ticks Tick Borne Dis.">
        <title>De novo assembly and annotation of the salivary gland transcriptome of Rhipicephalus appendiculatus male and female ticks during blood feeding.</title>
        <authorList>
            <person name="de Castro M.H."/>
            <person name="de Klerk D."/>
            <person name="Pienaar R."/>
            <person name="Latif A.A."/>
            <person name="Rees D.J."/>
            <person name="Mans B.J."/>
        </authorList>
    </citation>
    <scope>NUCLEOTIDE SEQUENCE</scope>
    <source>
        <tissue evidence="13">Salivary glands</tissue>
    </source>
</reference>
<feature type="compositionally biased region" description="Basic and acidic residues" evidence="9">
    <location>
        <begin position="473"/>
        <end position="487"/>
    </location>
</feature>
<dbReference type="Gene3D" id="4.10.400.10">
    <property type="entry name" value="Low-density Lipoprotein Receptor"/>
    <property type="match status" value="1"/>
</dbReference>
<feature type="signal peptide" evidence="11">
    <location>
        <begin position="1"/>
        <end position="26"/>
    </location>
</feature>
<evidence type="ECO:0000259" key="12">
    <source>
        <dbReference type="PROSITE" id="PS50835"/>
    </source>
</evidence>
<dbReference type="InterPro" id="IPR007110">
    <property type="entry name" value="Ig-like_dom"/>
</dbReference>
<keyword evidence="11" id="KW-0732">Signal</keyword>
<evidence type="ECO:0000256" key="11">
    <source>
        <dbReference type="SAM" id="SignalP"/>
    </source>
</evidence>
<keyword evidence="13" id="KW-0675">Receptor</keyword>
<protein>
    <submittedName>
        <fullName evidence="13">Very low density lipoprotein receptor</fullName>
    </submittedName>
</protein>
<keyword evidence="4" id="KW-0677">Repeat</keyword>
<evidence type="ECO:0000256" key="1">
    <source>
        <dbReference type="ARBA" id="ARBA00004167"/>
    </source>
</evidence>
<dbReference type="GO" id="GO:0016192">
    <property type="term" value="P:vesicle-mediated transport"/>
    <property type="evidence" value="ECO:0007669"/>
    <property type="project" value="UniProtKB-ARBA"/>
</dbReference>
<organism evidence="13">
    <name type="scientific">Rhipicephalus appendiculatus</name>
    <name type="common">Brown ear tick</name>
    <dbReference type="NCBI Taxonomy" id="34631"/>
    <lineage>
        <taxon>Eukaryota</taxon>
        <taxon>Metazoa</taxon>
        <taxon>Ecdysozoa</taxon>
        <taxon>Arthropoda</taxon>
        <taxon>Chelicerata</taxon>
        <taxon>Arachnida</taxon>
        <taxon>Acari</taxon>
        <taxon>Parasitiformes</taxon>
        <taxon>Ixodida</taxon>
        <taxon>Ixodoidea</taxon>
        <taxon>Ixodidae</taxon>
        <taxon>Rhipicephalinae</taxon>
        <taxon>Rhipicephalus</taxon>
        <taxon>Rhipicephalus</taxon>
    </lineage>
</organism>
<evidence type="ECO:0000256" key="2">
    <source>
        <dbReference type="ARBA" id="ARBA00004308"/>
    </source>
</evidence>
<dbReference type="SUPFAM" id="SSF57424">
    <property type="entry name" value="LDL receptor-like module"/>
    <property type="match status" value="1"/>
</dbReference>
<feature type="chain" id="PRO_5007285316" evidence="11">
    <location>
        <begin position="27"/>
        <end position="569"/>
    </location>
</feature>
<dbReference type="PROSITE" id="PS50068">
    <property type="entry name" value="LDLRA_2"/>
    <property type="match status" value="1"/>
</dbReference>
<dbReference type="InterPro" id="IPR002172">
    <property type="entry name" value="LDrepeatLR_classA_rpt"/>
</dbReference>
<accession>A0A131YJ36</accession>
<comment type="subcellular location">
    <subcellularLocation>
        <location evidence="2">Endomembrane system</location>
    </subcellularLocation>
    <subcellularLocation>
        <location evidence="1">Membrane</location>
        <topology evidence="1">Single-pass membrane protein</topology>
    </subcellularLocation>
</comment>
<dbReference type="AlphaFoldDB" id="A0A131YJ36"/>
<feature type="region of interest" description="Disordered" evidence="9">
    <location>
        <begin position="345"/>
        <end position="400"/>
    </location>
</feature>